<evidence type="ECO:0000313" key="3">
    <source>
        <dbReference type="EMBL" id="MFC3658888.1"/>
    </source>
</evidence>
<dbReference type="EMBL" id="JBHRYF010000001">
    <property type="protein sequence ID" value="MFC3658888.1"/>
    <property type="molecule type" value="Genomic_DNA"/>
</dbReference>
<sequence length="154" mass="17120">MRAIGDRARRGFTLLELMIAVAIVAILAVVASGQYNGYIDRMKVDQAKADIHMIDLAIQRFYSNSFTYPPDLAAVGYAGKLDPWERPYHYTELSGKGSKGKARKDHKLNPLNSDFDLFSAGKDGVFKTQVDQKSSLDDVIRARDGGFVDLAEKF</sequence>
<evidence type="ECO:0000256" key="1">
    <source>
        <dbReference type="ARBA" id="ARBA00022481"/>
    </source>
</evidence>
<dbReference type="RefSeq" id="WP_386705759.1">
    <property type="nucleotide sequence ID" value="NZ_JBHRYF010000001.1"/>
</dbReference>
<keyword evidence="4" id="KW-1185">Reference proteome</keyword>
<dbReference type="PROSITE" id="PS00409">
    <property type="entry name" value="PROKAR_NTER_METHYL"/>
    <property type="match status" value="1"/>
</dbReference>
<organism evidence="3 4">
    <name type="scientific">Luteimonas notoginsengisoli</name>
    <dbReference type="NCBI Taxonomy" id="1578200"/>
    <lineage>
        <taxon>Bacteria</taxon>
        <taxon>Pseudomonadati</taxon>
        <taxon>Pseudomonadota</taxon>
        <taxon>Gammaproteobacteria</taxon>
        <taxon>Lysobacterales</taxon>
        <taxon>Lysobacteraceae</taxon>
        <taxon>Luteimonas</taxon>
    </lineage>
</organism>
<dbReference type="InterPro" id="IPR012902">
    <property type="entry name" value="N_methyl_site"/>
</dbReference>
<reference evidence="4" key="1">
    <citation type="journal article" date="2019" name="Int. J. Syst. Evol. Microbiol.">
        <title>The Global Catalogue of Microorganisms (GCM) 10K type strain sequencing project: providing services to taxonomists for standard genome sequencing and annotation.</title>
        <authorList>
            <consortium name="The Broad Institute Genomics Platform"/>
            <consortium name="The Broad Institute Genome Sequencing Center for Infectious Disease"/>
            <person name="Wu L."/>
            <person name="Ma J."/>
        </authorList>
    </citation>
    <scope>NUCLEOTIDE SEQUENCE [LARGE SCALE GENOMIC DNA]</scope>
    <source>
        <strain evidence="4">KCTC 42211</strain>
    </source>
</reference>
<keyword evidence="2" id="KW-0812">Transmembrane</keyword>
<dbReference type="InterPro" id="IPR000983">
    <property type="entry name" value="Bac_GSPG_pilin"/>
</dbReference>
<dbReference type="Proteomes" id="UP001595724">
    <property type="component" value="Unassembled WGS sequence"/>
</dbReference>
<dbReference type="Gene3D" id="3.30.700.10">
    <property type="entry name" value="Glycoprotein, Type 4 Pilin"/>
    <property type="match status" value="1"/>
</dbReference>
<dbReference type="SUPFAM" id="SSF54523">
    <property type="entry name" value="Pili subunits"/>
    <property type="match status" value="1"/>
</dbReference>
<evidence type="ECO:0000256" key="2">
    <source>
        <dbReference type="SAM" id="Phobius"/>
    </source>
</evidence>
<feature type="transmembrane region" description="Helical" evidence="2">
    <location>
        <begin position="12"/>
        <end position="33"/>
    </location>
</feature>
<proteinExistence type="predicted"/>
<evidence type="ECO:0000313" key="4">
    <source>
        <dbReference type="Proteomes" id="UP001595724"/>
    </source>
</evidence>
<gene>
    <name evidence="3" type="ORF">ACFOM9_02195</name>
</gene>
<protein>
    <submittedName>
        <fullName evidence="3">Type IV pilin protein</fullName>
    </submittedName>
</protein>
<name>A0ABV7UQ80_9GAMM</name>
<dbReference type="NCBIfam" id="TIGR02532">
    <property type="entry name" value="IV_pilin_GFxxxE"/>
    <property type="match status" value="1"/>
</dbReference>
<accession>A0ABV7UQ80</accession>
<dbReference type="Pfam" id="PF07963">
    <property type="entry name" value="N_methyl"/>
    <property type="match status" value="1"/>
</dbReference>
<keyword evidence="1" id="KW-0488">Methylation</keyword>
<keyword evidence="2" id="KW-1133">Transmembrane helix</keyword>
<keyword evidence="2" id="KW-0472">Membrane</keyword>
<comment type="caution">
    <text evidence="3">The sequence shown here is derived from an EMBL/GenBank/DDBJ whole genome shotgun (WGS) entry which is preliminary data.</text>
</comment>
<dbReference type="PRINTS" id="PR00813">
    <property type="entry name" value="BCTERIALGSPG"/>
</dbReference>
<dbReference type="InterPro" id="IPR045584">
    <property type="entry name" value="Pilin-like"/>
</dbReference>